<dbReference type="PROSITE" id="PS51846">
    <property type="entry name" value="CNNM"/>
    <property type="match status" value="1"/>
</dbReference>
<dbReference type="Gene3D" id="3.10.580.10">
    <property type="entry name" value="CBS-domain"/>
    <property type="match status" value="1"/>
</dbReference>
<accession>A0A2L0X1F0</accession>
<dbReference type="SUPFAM" id="SSF56176">
    <property type="entry name" value="FAD-binding/transporter-associated domain-like"/>
    <property type="match status" value="1"/>
</dbReference>
<dbReference type="SMART" id="SM00116">
    <property type="entry name" value="CBS"/>
    <property type="match status" value="2"/>
</dbReference>
<gene>
    <name evidence="8" type="ORF">DDF84_023705</name>
</gene>
<evidence type="ECO:0000256" key="5">
    <source>
        <dbReference type="ARBA" id="ARBA00022989"/>
    </source>
</evidence>
<dbReference type="InterPro" id="IPR002550">
    <property type="entry name" value="CNNM"/>
</dbReference>
<dbReference type="Proteomes" id="UP000253772">
    <property type="component" value="Chromosome c2"/>
</dbReference>
<keyword evidence="3" id="KW-0812">Transmembrane</keyword>
<keyword evidence="6" id="KW-0129">CBS domain</keyword>
<keyword evidence="2" id="KW-1003">Cell membrane</keyword>
<dbReference type="Pfam" id="PF00571">
    <property type="entry name" value="CBS"/>
    <property type="match status" value="2"/>
</dbReference>
<dbReference type="InterPro" id="IPR005170">
    <property type="entry name" value="Transptr-assoc_dom"/>
</dbReference>
<dbReference type="GO" id="GO:0050660">
    <property type="term" value="F:flavin adenine dinucleotide binding"/>
    <property type="evidence" value="ECO:0007669"/>
    <property type="project" value="InterPro"/>
</dbReference>
<dbReference type="CDD" id="cd04590">
    <property type="entry name" value="CBS_pair_CorC_HlyC_assoc"/>
    <property type="match status" value="1"/>
</dbReference>
<dbReference type="InterPro" id="IPR000644">
    <property type="entry name" value="CBS_dom"/>
</dbReference>
<evidence type="ECO:0000256" key="2">
    <source>
        <dbReference type="ARBA" id="ARBA00022475"/>
    </source>
</evidence>
<dbReference type="InterPro" id="IPR036318">
    <property type="entry name" value="FAD-bd_PCMH-like_sf"/>
</dbReference>
<dbReference type="Gene3D" id="3.30.465.10">
    <property type="match status" value="1"/>
</dbReference>
<keyword evidence="4" id="KW-0677">Repeat</keyword>
<evidence type="ECO:0000256" key="3">
    <source>
        <dbReference type="ARBA" id="ARBA00022692"/>
    </source>
</evidence>
<evidence type="ECO:0000313" key="8">
    <source>
        <dbReference type="EMBL" id="QBP12692.1"/>
    </source>
</evidence>
<protein>
    <submittedName>
        <fullName evidence="8">HlyC/CorC family transporter</fullName>
    </submittedName>
</protein>
<dbReference type="RefSeq" id="WP_024569404.1">
    <property type="nucleotide sequence ID" value="NZ_CP026544.1"/>
</dbReference>
<dbReference type="InterPro" id="IPR046342">
    <property type="entry name" value="CBS_dom_sf"/>
</dbReference>
<reference evidence="8 9" key="1">
    <citation type="submission" date="2019-03" db="EMBL/GenBank/DDBJ databases">
        <title>Comparative insights into the high quality Complete genome sequence of highly metal resistant Cupriavidus metallidurans strain BS1 isolated from a gold-copper mine.</title>
        <authorList>
            <person name="Mazhar H.S."/>
            <person name="Rensing C."/>
        </authorList>
    </citation>
    <scope>NUCLEOTIDE SEQUENCE [LARGE SCALE GENOMIC DNA]</scope>
    <source>
        <strain evidence="8 9">BS1</strain>
    </source>
</reference>
<dbReference type="AlphaFoldDB" id="A0A2L0X1F0"/>
<dbReference type="InterPro" id="IPR044751">
    <property type="entry name" value="Ion_transp-like_CBS"/>
</dbReference>
<name>A0A2L0X1F0_9BURK</name>
<comment type="subcellular location">
    <subcellularLocation>
        <location evidence="1">Cell membrane</location>
        <topology evidence="1">Multi-pass membrane protein</topology>
    </subcellularLocation>
</comment>
<dbReference type="OrthoDB" id="9797674at2"/>
<evidence type="ECO:0000256" key="7">
    <source>
        <dbReference type="ARBA" id="ARBA00023136"/>
    </source>
</evidence>
<dbReference type="InterPro" id="IPR051676">
    <property type="entry name" value="UPF0053_domain"/>
</dbReference>
<keyword evidence="7" id="KW-0472">Membrane</keyword>
<dbReference type="SUPFAM" id="SSF54631">
    <property type="entry name" value="CBS-domain pair"/>
    <property type="match status" value="1"/>
</dbReference>
<evidence type="ECO:0000256" key="6">
    <source>
        <dbReference type="ARBA" id="ARBA00023122"/>
    </source>
</evidence>
<dbReference type="Pfam" id="PF03471">
    <property type="entry name" value="CorC_HlyC"/>
    <property type="match status" value="1"/>
</dbReference>
<dbReference type="SMART" id="SM01091">
    <property type="entry name" value="CorC_HlyC"/>
    <property type="match status" value="1"/>
</dbReference>
<dbReference type="GO" id="GO:0005886">
    <property type="term" value="C:plasma membrane"/>
    <property type="evidence" value="ECO:0007669"/>
    <property type="project" value="UniProtKB-SubCell"/>
</dbReference>
<dbReference type="PANTHER" id="PTHR43099">
    <property type="entry name" value="UPF0053 PROTEIN YRKA"/>
    <property type="match status" value="1"/>
</dbReference>
<proteinExistence type="predicted"/>
<organism evidence="8 9">
    <name type="scientific">Cupriavidus metallidurans</name>
    <dbReference type="NCBI Taxonomy" id="119219"/>
    <lineage>
        <taxon>Bacteria</taxon>
        <taxon>Pseudomonadati</taxon>
        <taxon>Pseudomonadota</taxon>
        <taxon>Betaproteobacteria</taxon>
        <taxon>Burkholderiales</taxon>
        <taxon>Burkholderiaceae</taxon>
        <taxon>Cupriavidus</taxon>
    </lineage>
</organism>
<evidence type="ECO:0000256" key="4">
    <source>
        <dbReference type="ARBA" id="ARBA00022737"/>
    </source>
</evidence>
<dbReference type="EMBL" id="CP037901">
    <property type="protein sequence ID" value="QBP12692.1"/>
    <property type="molecule type" value="Genomic_DNA"/>
</dbReference>
<dbReference type="InterPro" id="IPR016169">
    <property type="entry name" value="FAD-bd_PCMH_sub2"/>
</dbReference>
<dbReference type="PANTHER" id="PTHR43099:SF2">
    <property type="entry name" value="UPF0053 PROTEIN YRKA"/>
    <property type="match status" value="1"/>
</dbReference>
<dbReference type="PROSITE" id="PS51371">
    <property type="entry name" value="CBS"/>
    <property type="match status" value="2"/>
</dbReference>
<dbReference type="Pfam" id="PF01595">
    <property type="entry name" value="CNNM"/>
    <property type="match status" value="1"/>
</dbReference>
<evidence type="ECO:0000313" key="9">
    <source>
        <dbReference type="Proteomes" id="UP000253772"/>
    </source>
</evidence>
<keyword evidence="5" id="KW-1133">Transmembrane helix</keyword>
<sequence>MEIAIILALILLNGLFAMSEIALVTARKARLQRHIDEGDRGAMAAVKLGEDPTRFLSTVQIGITSIGVLNGVVGESTLAAPLGAWLQGFGVSATTAGYVATAIVVAGLTYFSIVLGELVPKRLGQLAPEAIARMAARPISFLAVASTPFVKLLSSSTRLVLRLLGVKTNRGPAVTEEEIHALLVEGSEAGIIEQQEHTMVRNVFRLDDRQLASLMVPRGDVVYLDVEESEDENLRRIEESDHARFPVVRGGMHDILGVVSARQMLAKRLRGEKAELTAVLQPAVFVPESVTGMELLENFRSSGGQVAFVIDEYGEVLGLVTLQDLVEAITGEFKPDAAGDEWAVQRDDGSWLLDGLIPIPELKDRIGLRAVPEEAKERYHTLSGMLLLLLGRLPQTTDAVQWEDWKFEIVDMDGKRIDKVLASRVPAEDGPEPDTTG</sequence>
<evidence type="ECO:0000256" key="1">
    <source>
        <dbReference type="ARBA" id="ARBA00004651"/>
    </source>
</evidence>